<gene>
    <name evidence="1" type="ORF">FLL45_09110</name>
</gene>
<name>A0A545TCZ6_9GAMM</name>
<protein>
    <submittedName>
        <fullName evidence="1">Uncharacterized protein</fullName>
    </submittedName>
</protein>
<evidence type="ECO:0000313" key="1">
    <source>
        <dbReference type="EMBL" id="TQV75090.1"/>
    </source>
</evidence>
<proteinExistence type="predicted"/>
<dbReference type="RefSeq" id="WP_142941707.1">
    <property type="nucleotide sequence ID" value="NZ_VIKR01000002.1"/>
</dbReference>
<accession>A0A545TCZ6</accession>
<evidence type="ECO:0000313" key="2">
    <source>
        <dbReference type="Proteomes" id="UP000317839"/>
    </source>
</evidence>
<reference evidence="1 2" key="1">
    <citation type="submission" date="2019-06" db="EMBL/GenBank/DDBJ databases">
        <title>Draft genome of Aliikangiella marina GYP-15.</title>
        <authorList>
            <person name="Wang G."/>
        </authorList>
    </citation>
    <scope>NUCLEOTIDE SEQUENCE [LARGE SCALE GENOMIC DNA]</scope>
    <source>
        <strain evidence="1 2">GYP-15</strain>
    </source>
</reference>
<dbReference type="EMBL" id="VIKR01000002">
    <property type="protein sequence ID" value="TQV75090.1"/>
    <property type="molecule type" value="Genomic_DNA"/>
</dbReference>
<organism evidence="1 2">
    <name type="scientific">Aliikangiella marina</name>
    <dbReference type="NCBI Taxonomy" id="1712262"/>
    <lineage>
        <taxon>Bacteria</taxon>
        <taxon>Pseudomonadati</taxon>
        <taxon>Pseudomonadota</taxon>
        <taxon>Gammaproteobacteria</taxon>
        <taxon>Oceanospirillales</taxon>
        <taxon>Pleioneaceae</taxon>
        <taxon>Aliikangiella</taxon>
    </lineage>
</organism>
<comment type="caution">
    <text evidence="1">The sequence shown here is derived from an EMBL/GenBank/DDBJ whole genome shotgun (WGS) entry which is preliminary data.</text>
</comment>
<dbReference type="Proteomes" id="UP000317839">
    <property type="component" value="Unassembled WGS sequence"/>
</dbReference>
<sequence length="127" mass="14498">MNIYWVESCDHCEDWFVAASDAEQAVQYFAEYLGYDIFEDKVMTTLVCEDQSLMTVPGPHFLDNREILSSGGEFIDFHDQDILEHVPQETAQLVGGETRIVRYGKNVFMEGNVLRVALQMEGKLPKS</sequence>
<dbReference type="AlphaFoldDB" id="A0A545TCZ6"/>
<keyword evidence="2" id="KW-1185">Reference proteome</keyword>